<protein>
    <recommendedName>
        <fullName evidence="1">Retroviral polymerase SH3-like domain-containing protein</fullName>
    </recommendedName>
</protein>
<dbReference type="Pfam" id="PF14223">
    <property type="entry name" value="Retrotran_gag_2"/>
    <property type="match status" value="1"/>
</dbReference>
<dbReference type="AlphaFoldDB" id="A0AAE1WQK7"/>
<evidence type="ECO:0000313" key="2">
    <source>
        <dbReference type="EMBL" id="KAK4397689.1"/>
    </source>
</evidence>
<dbReference type="InterPro" id="IPR036875">
    <property type="entry name" value="Znf_CCHC_sf"/>
</dbReference>
<dbReference type="InterPro" id="IPR057670">
    <property type="entry name" value="SH3_retrovirus"/>
</dbReference>
<reference evidence="2" key="1">
    <citation type="submission" date="2020-06" db="EMBL/GenBank/DDBJ databases">
        <authorList>
            <person name="Li T."/>
            <person name="Hu X."/>
            <person name="Zhang T."/>
            <person name="Song X."/>
            <person name="Zhang H."/>
            <person name="Dai N."/>
            <person name="Sheng W."/>
            <person name="Hou X."/>
            <person name="Wei L."/>
        </authorList>
    </citation>
    <scope>NUCLEOTIDE SEQUENCE</scope>
    <source>
        <strain evidence="2">K16</strain>
        <tissue evidence="2">Leaf</tissue>
    </source>
</reference>
<proteinExistence type="predicted"/>
<dbReference type="GO" id="GO:0003676">
    <property type="term" value="F:nucleic acid binding"/>
    <property type="evidence" value="ECO:0007669"/>
    <property type="project" value="InterPro"/>
</dbReference>
<dbReference type="EMBL" id="JACGWL010000007">
    <property type="protein sequence ID" value="KAK4397689.1"/>
    <property type="molecule type" value="Genomic_DNA"/>
</dbReference>
<name>A0AAE1WQK7_9LAMI</name>
<dbReference type="Pfam" id="PF25597">
    <property type="entry name" value="SH3_retrovirus"/>
    <property type="match status" value="1"/>
</dbReference>
<evidence type="ECO:0000259" key="1">
    <source>
        <dbReference type="Pfam" id="PF25597"/>
    </source>
</evidence>
<comment type="caution">
    <text evidence="2">The sequence shown here is derived from an EMBL/GenBank/DDBJ whole genome shotgun (WGS) entry which is preliminary data.</text>
</comment>
<sequence>MDKPLPQTLLDGSSSKEREIFERWHADHRKVRSIILASMSNDVQKQYDRAKMTEGSFVQEHGFKMLSLVEKLEDLKAGFDNDPYIDVILQSLPPSYDPFVVNYNMNGLEKSINELINMLVQYEATIKKSAPSILIREASTSKVKDKRVGCWKRKKGKAKAKTFVVAKDAKSAPIAPVRMGKGKRRIGTQQQSRANDICTHFREKGHWKRDCPNLSSNQGMFVVEVLQRSTKLSKDEVVLRLGGGNAVAAEAGYALETVAKLLNIAPSKKVAQTLYQIWHGKPASYKYLRMWDIPAYIKRLVGDKLDSGSSLCRFIGYPKETRGYYFYDPSEQKVFVSRNAVFLERGFPMDTRRDELLLKESSEAPQSNAGTSYAPTISTDNVPILRSESFEYIRSRRLHLDRGLRRAVMVEKLVQHTLVFGCWLRVLLTLSSICIGAIIGVHLGGWVLSGTPVAVVKGGICGSPVRNRFADSFEVEFGESRDVALGRSYTGTKRGLWLAL</sequence>
<feature type="domain" description="Retroviral polymerase SH3-like" evidence="1">
    <location>
        <begin position="301"/>
        <end position="351"/>
    </location>
</feature>
<evidence type="ECO:0000313" key="3">
    <source>
        <dbReference type="Proteomes" id="UP001289374"/>
    </source>
</evidence>
<dbReference type="GO" id="GO:0008270">
    <property type="term" value="F:zinc ion binding"/>
    <property type="evidence" value="ECO:0007669"/>
    <property type="project" value="InterPro"/>
</dbReference>
<gene>
    <name evidence="2" type="ORF">Sango_1244400</name>
</gene>
<dbReference type="SUPFAM" id="SSF57756">
    <property type="entry name" value="Retrovirus zinc finger-like domains"/>
    <property type="match status" value="1"/>
</dbReference>
<reference evidence="2" key="2">
    <citation type="journal article" date="2024" name="Plant">
        <title>Genomic evolution and insights into agronomic trait innovations of Sesamum species.</title>
        <authorList>
            <person name="Miao H."/>
            <person name="Wang L."/>
            <person name="Qu L."/>
            <person name="Liu H."/>
            <person name="Sun Y."/>
            <person name="Le M."/>
            <person name="Wang Q."/>
            <person name="Wei S."/>
            <person name="Zheng Y."/>
            <person name="Lin W."/>
            <person name="Duan Y."/>
            <person name="Cao H."/>
            <person name="Xiong S."/>
            <person name="Wang X."/>
            <person name="Wei L."/>
            <person name="Li C."/>
            <person name="Ma Q."/>
            <person name="Ju M."/>
            <person name="Zhao R."/>
            <person name="Li G."/>
            <person name="Mu C."/>
            <person name="Tian Q."/>
            <person name="Mei H."/>
            <person name="Zhang T."/>
            <person name="Gao T."/>
            <person name="Zhang H."/>
        </authorList>
    </citation>
    <scope>NUCLEOTIDE SEQUENCE</scope>
    <source>
        <strain evidence="2">K16</strain>
    </source>
</reference>
<keyword evidence="3" id="KW-1185">Reference proteome</keyword>
<dbReference type="Proteomes" id="UP001289374">
    <property type="component" value="Unassembled WGS sequence"/>
</dbReference>
<accession>A0AAE1WQK7</accession>
<organism evidence="2 3">
    <name type="scientific">Sesamum angolense</name>
    <dbReference type="NCBI Taxonomy" id="2727404"/>
    <lineage>
        <taxon>Eukaryota</taxon>
        <taxon>Viridiplantae</taxon>
        <taxon>Streptophyta</taxon>
        <taxon>Embryophyta</taxon>
        <taxon>Tracheophyta</taxon>
        <taxon>Spermatophyta</taxon>
        <taxon>Magnoliopsida</taxon>
        <taxon>eudicotyledons</taxon>
        <taxon>Gunneridae</taxon>
        <taxon>Pentapetalae</taxon>
        <taxon>asterids</taxon>
        <taxon>lamiids</taxon>
        <taxon>Lamiales</taxon>
        <taxon>Pedaliaceae</taxon>
        <taxon>Sesamum</taxon>
    </lineage>
</organism>
<dbReference type="Gene3D" id="4.10.60.10">
    <property type="entry name" value="Zinc finger, CCHC-type"/>
    <property type="match status" value="1"/>
</dbReference>